<dbReference type="InterPro" id="IPR006775">
    <property type="entry name" value="GH116_catalytic"/>
</dbReference>
<dbReference type="InterPro" id="IPR052566">
    <property type="entry name" value="Non-lysos_glucosylceramidase"/>
</dbReference>
<name>A0A3P7M9L3_DIBLA</name>
<dbReference type="EMBL" id="UYRU01075686">
    <property type="protein sequence ID" value="VDN26155.1"/>
    <property type="molecule type" value="Genomic_DNA"/>
</dbReference>
<gene>
    <name evidence="2" type="ORF">DILT_LOCUS14750</name>
</gene>
<evidence type="ECO:0000259" key="1">
    <source>
        <dbReference type="Pfam" id="PF04685"/>
    </source>
</evidence>
<evidence type="ECO:0000313" key="3">
    <source>
        <dbReference type="Proteomes" id="UP000281553"/>
    </source>
</evidence>
<proteinExistence type="predicted"/>
<dbReference type="Proteomes" id="UP000281553">
    <property type="component" value="Unassembled WGS sequence"/>
</dbReference>
<dbReference type="PANTHER" id="PTHR12654">
    <property type="entry name" value="BILE ACID BETA-GLUCOSIDASE-RELATED"/>
    <property type="match status" value="1"/>
</dbReference>
<sequence>MWIAALYGVHEMMLAASRLTPNPAMNANHWDELKDNLKGLLNRATAAYHEALWGGEFYRYDTFYSLTNTPVLADQLSGHWYLRLAGAPVDAIHPKDAVLLSLRTIMNLNWKNVYGGTMGAINGVLPNGKYDTSNMQAMEFWTAINYGLGALLMLEGMRDEGFELAGACFDHVYNTMGLHFQTPEAFTRDMTFRSLGYMRPLAIWSIQQALKLLKS</sequence>
<dbReference type="Pfam" id="PF04685">
    <property type="entry name" value="DUF608"/>
    <property type="match status" value="1"/>
</dbReference>
<accession>A0A3P7M9L3</accession>
<protein>
    <recommendedName>
        <fullName evidence="1">Glycosyl-hydrolase family 116 catalytic region domain-containing protein</fullName>
    </recommendedName>
</protein>
<feature type="domain" description="Glycosyl-hydrolase family 116 catalytic region" evidence="1">
    <location>
        <begin position="1"/>
        <end position="206"/>
    </location>
</feature>
<dbReference type="PANTHER" id="PTHR12654:SF0">
    <property type="entry name" value="NON-LYSOSOMAL GLUCOSYLCERAMIDASE"/>
    <property type="match status" value="1"/>
</dbReference>
<reference evidence="2 3" key="1">
    <citation type="submission" date="2018-11" db="EMBL/GenBank/DDBJ databases">
        <authorList>
            <consortium name="Pathogen Informatics"/>
        </authorList>
    </citation>
    <scope>NUCLEOTIDE SEQUENCE [LARGE SCALE GENOMIC DNA]</scope>
</reference>
<keyword evidence="3" id="KW-1185">Reference proteome</keyword>
<evidence type="ECO:0000313" key="2">
    <source>
        <dbReference type="EMBL" id="VDN26155.1"/>
    </source>
</evidence>
<dbReference type="AlphaFoldDB" id="A0A3P7M9L3"/>
<dbReference type="OrthoDB" id="730489at2759"/>
<organism evidence="2 3">
    <name type="scientific">Dibothriocephalus latus</name>
    <name type="common">Fish tapeworm</name>
    <name type="synonym">Diphyllobothrium latum</name>
    <dbReference type="NCBI Taxonomy" id="60516"/>
    <lineage>
        <taxon>Eukaryota</taxon>
        <taxon>Metazoa</taxon>
        <taxon>Spiralia</taxon>
        <taxon>Lophotrochozoa</taxon>
        <taxon>Platyhelminthes</taxon>
        <taxon>Cestoda</taxon>
        <taxon>Eucestoda</taxon>
        <taxon>Diphyllobothriidea</taxon>
        <taxon>Diphyllobothriidae</taxon>
        <taxon>Dibothriocephalus</taxon>
    </lineage>
</organism>
<dbReference type="GO" id="GO:0008422">
    <property type="term" value="F:beta-glucosidase activity"/>
    <property type="evidence" value="ECO:0007669"/>
    <property type="project" value="TreeGrafter"/>
</dbReference>